<evidence type="ECO:0000313" key="7">
    <source>
        <dbReference type="Proteomes" id="UP000039865"/>
    </source>
</evidence>
<keyword evidence="4 5" id="KW-0472">Membrane</keyword>
<dbReference type="Proteomes" id="UP000039865">
    <property type="component" value="Unassembled WGS sequence"/>
</dbReference>
<evidence type="ECO:0000256" key="2">
    <source>
        <dbReference type="ARBA" id="ARBA00022692"/>
    </source>
</evidence>
<keyword evidence="3 5" id="KW-1133">Transmembrane helix</keyword>
<reference evidence="6 7" key="1">
    <citation type="submission" date="2014-06" db="EMBL/GenBank/DDBJ databases">
        <authorList>
            <person name="Swart Estienne"/>
        </authorList>
    </citation>
    <scope>NUCLEOTIDE SEQUENCE [LARGE SCALE GENOMIC DNA]</scope>
    <source>
        <strain evidence="6 7">130c</strain>
    </source>
</reference>
<dbReference type="Gene3D" id="1.20.120.550">
    <property type="entry name" value="Membrane associated eicosanoid/glutathione metabolism-like domain"/>
    <property type="match status" value="1"/>
</dbReference>
<organism evidence="6 7">
    <name type="scientific">Stylonychia lemnae</name>
    <name type="common">Ciliate</name>
    <dbReference type="NCBI Taxonomy" id="5949"/>
    <lineage>
        <taxon>Eukaryota</taxon>
        <taxon>Sar</taxon>
        <taxon>Alveolata</taxon>
        <taxon>Ciliophora</taxon>
        <taxon>Intramacronucleata</taxon>
        <taxon>Spirotrichea</taxon>
        <taxon>Stichotrichia</taxon>
        <taxon>Sporadotrichida</taxon>
        <taxon>Oxytrichidae</taxon>
        <taxon>Stylonychinae</taxon>
        <taxon>Stylonychia</taxon>
    </lineage>
</organism>
<protein>
    <submittedName>
        <fullName evidence="6">Mapeg family protein</fullName>
    </submittedName>
</protein>
<dbReference type="Pfam" id="PF01124">
    <property type="entry name" value="MAPEG"/>
    <property type="match status" value="1"/>
</dbReference>
<dbReference type="EMBL" id="CCKQ01004533">
    <property type="protein sequence ID" value="CDW75688.1"/>
    <property type="molecule type" value="Genomic_DNA"/>
</dbReference>
<evidence type="ECO:0000256" key="3">
    <source>
        <dbReference type="ARBA" id="ARBA00022989"/>
    </source>
</evidence>
<keyword evidence="2 5" id="KW-0812">Transmembrane</keyword>
<dbReference type="OrthoDB" id="312603at2759"/>
<evidence type="ECO:0000313" key="6">
    <source>
        <dbReference type="EMBL" id="CDW75688.1"/>
    </source>
</evidence>
<dbReference type="SUPFAM" id="SSF161084">
    <property type="entry name" value="MAPEG domain-like"/>
    <property type="match status" value="1"/>
</dbReference>
<gene>
    <name evidence="6" type="primary">Contig1295.g1417</name>
    <name evidence="6" type="ORF">STYLEM_4681</name>
</gene>
<comment type="subcellular location">
    <subcellularLocation>
        <location evidence="1">Membrane</location>
        <topology evidence="1">Multi-pass membrane protein</topology>
    </subcellularLocation>
</comment>
<evidence type="ECO:0000256" key="4">
    <source>
        <dbReference type="ARBA" id="ARBA00023136"/>
    </source>
</evidence>
<dbReference type="GO" id="GO:0005635">
    <property type="term" value="C:nuclear envelope"/>
    <property type="evidence" value="ECO:0007669"/>
    <property type="project" value="TreeGrafter"/>
</dbReference>
<feature type="transmembrane region" description="Helical" evidence="5">
    <location>
        <begin position="148"/>
        <end position="168"/>
    </location>
</feature>
<proteinExistence type="predicted"/>
<evidence type="ECO:0000256" key="1">
    <source>
        <dbReference type="ARBA" id="ARBA00004141"/>
    </source>
</evidence>
<feature type="transmembrane region" description="Helical" evidence="5">
    <location>
        <begin position="12"/>
        <end position="35"/>
    </location>
</feature>
<name>A0A078A2E1_STYLE</name>
<dbReference type="OMA" id="NLNENDW"/>
<dbReference type="GO" id="GO:0004364">
    <property type="term" value="F:glutathione transferase activity"/>
    <property type="evidence" value="ECO:0007669"/>
    <property type="project" value="TreeGrafter"/>
</dbReference>
<dbReference type="PANTHER" id="PTHR10250">
    <property type="entry name" value="MICROSOMAL GLUTATHIONE S-TRANSFERASE"/>
    <property type="match status" value="1"/>
</dbReference>
<dbReference type="GO" id="GO:0004602">
    <property type="term" value="F:glutathione peroxidase activity"/>
    <property type="evidence" value="ECO:0007669"/>
    <property type="project" value="TreeGrafter"/>
</dbReference>
<dbReference type="InParanoid" id="A0A078A2E1"/>
<sequence>MAYPDNTTIGHQGLAFLSILLIVLEYEMVTIAQVFKRGKVFNKEFMSQFDEQHEKEVGGKAPALGYPDTGNGRYAARLNYGDWFSFNNWQRVHYNFLEQITPMIIWIFIGSFYQPLAAAILGFVYFFGRIFYSIGYCKSPKHRTAGAIICDLGYIGAFILSIVSIAQWQKYD</sequence>
<accession>A0A078A2E1</accession>
<dbReference type="InterPro" id="IPR001129">
    <property type="entry name" value="Membr-assoc_MAPEG"/>
</dbReference>
<dbReference type="InterPro" id="IPR050997">
    <property type="entry name" value="MAPEG"/>
</dbReference>
<dbReference type="PANTHER" id="PTHR10250:SF15">
    <property type="entry name" value="MICROSOMAL GLUTATHIONE S-TRANSFERASE-RELATED"/>
    <property type="match status" value="1"/>
</dbReference>
<evidence type="ECO:0000256" key="5">
    <source>
        <dbReference type="SAM" id="Phobius"/>
    </source>
</evidence>
<dbReference type="InterPro" id="IPR023352">
    <property type="entry name" value="MAPEG-like_dom_sf"/>
</dbReference>
<keyword evidence="7" id="KW-1185">Reference proteome</keyword>
<feature type="transmembrane region" description="Helical" evidence="5">
    <location>
        <begin position="103"/>
        <end position="127"/>
    </location>
</feature>
<dbReference type="GO" id="GO:0006691">
    <property type="term" value="P:leukotriene metabolic process"/>
    <property type="evidence" value="ECO:0007669"/>
    <property type="project" value="UniProtKB-ARBA"/>
</dbReference>
<dbReference type="GO" id="GO:0005783">
    <property type="term" value="C:endoplasmic reticulum"/>
    <property type="evidence" value="ECO:0007669"/>
    <property type="project" value="TreeGrafter"/>
</dbReference>
<dbReference type="AlphaFoldDB" id="A0A078A2E1"/>
<dbReference type="GO" id="GO:0016020">
    <property type="term" value="C:membrane"/>
    <property type="evidence" value="ECO:0007669"/>
    <property type="project" value="UniProtKB-SubCell"/>
</dbReference>